<keyword evidence="2" id="KW-1185">Reference proteome</keyword>
<reference evidence="2" key="1">
    <citation type="submission" date="2024-05" db="EMBL/GenBank/DDBJ databases">
        <authorList>
            <person name="Garin V.P."/>
            <person name="Arshad I."/>
            <person name="Mak A."/>
            <person name="Orr M.A."/>
            <person name="Cho C."/>
            <person name="Kyla G.P."/>
            <person name="Liu J."/>
            <person name="Peri J.N."/>
            <person name="Esherick S.A."/>
            <person name="Shera S."/>
            <person name="Suani E."/>
            <person name="Faulkner C."/>
            <person name="Bonthala P."/>
            <person name="Wong M.A."/>
            <person name="Yao J."/>
            <person name="Santaolaya C."/>
            <person name="Santos E.A."/>
            <person name="Qin K."/>
            <person name="Yang E."/>
            <person name="Shao S.B."/>
            <person name="Moore J.P."/>
            <person name="Mathkour Y.H."/>
            <person name="Gallagher H.R."/>
            <person name="White L.T."/>
            <person name="Givan S.V."/>
            <person name="Chan R.W."/>
            <person name="Infante A."/>
            <person name="Anand S."/>
            <person name="Almeida T.I."/>
            <person name="De G.A."/>
            <person name="Trinh U.L."/>
            <person name="Bhatt K."/>
            <person name="Sanoyca A.J."/>
            <person name="Chong T."/>
            <person name="Liu R."/>
            <person name="Liang E."/>
            <person name="Castellanos S."/>
            <person name="Chang A.P."/>
            <person name="Stephenson J.C."/>
            <person name="Zorawik M."/>
            <person name="Garza D.R."/>
            <person name="Reddi K."/>
            <person name="Bouklas T."/>
            <person name="Freise A.C."/>
            <person name="Klyczek K."/>
            <person name="Ko C."/>
            <person name="Russell D.A."/>
            <person name="Jacobs-Sera D."/>
            <person name="Hatfull G.F."/>
        </authorList>
    </citation>
    <scope>NUCLEOTIDE SEQUENCE [LARGE SCALE GENOMIC DNA]</scope>
</reference>
<dbReference type="Proteomes" id="UP001303520">
    <property type="component" value="Segment"/>
</dbReference>
<sequence length="206" mass="22638">MTAKTPSLLVGLSGRKRAGKDTFADVLVTDHGYARASFADAVRDAALRLDPVIYVDPVNSEPIRLSEVVEDIGWERAKDEHAEVRRTLQRLGTDVVRSINPDTWVDAAFAALDTEEAVVFTDVRFPNEADAIKERGGIIVRIERRGIDDGDSHASETAMDDYSVDCVIHDNLDEPRTVEQLRDTAHAFAAQAPLAALMIALEKVVD</sequence>
<dbReference type="InterPro" id="IPR027417">
    <property type="entry name" value="P-loop_NTPase"/>
</dbReference>
<evidence type="ECO:0000313" key="1">
    <source>
        <dbReference type="EMBL" id="WNN93672.1"/>
    </source>
</evidence>
<keyword evidence="1" id="KW-0808">Transferase</keyword>
<organism evidence="1 2">
    <name type="scientific">Arthrobacter phage CallinAllBarbz</name>
    <dbReference type="NCBI Taxonomy" id="3077790"/>
    <lineage>
        <taxon>Viruses</taxon>
        <taxon>Duplodnaviria</taxon>
        <taxon>Heunggongvirae</taxon>
        <taxon>Uroviricota</taxon>
        <taxon>Caudoviricetes</taxon>
        <taxon>Casidaviridae</taxon>
        <taxon>Baileybluvirus</taxon>
        <taxon>Baileybluvirus callinallbarbz</taxon>
    </lineage>
</organism>
<dbReference type="Pfam" id="PF21448">
    <property type="entry name" value="DNMK"/>
    <property type="match status" value="1"/>
</dbReference>
<accession>A0AA96KAW2</accession>
<dbReference type="SUPFAM" id="SSF52540">
    <property type="entry name" value="P-loop containing nucleoside triphosphate hydrolases"/>
    <property type="match status" value="1"/>
</dbReference>
<dbReference type="InterPro" id="IPR048444">
    <property type="entry name" value="DNMK"/>
</dbReference>
<name>A0AA96KAW2_9CAUD</name>
<keyword evidence="1" id="KW-0418">Kinase</keyword>
<dbReference type="Gene3D" id="3.40.50.300">
    <property type="entry name" value="P-loop containing nucleotide triphosphate hydrolases"/>
    <property type="match status" value="1"/>
</dbReference>
<protein>
    <submittedName>
        <fullName evidence="1">Deoxynucleoside monophosphate kinase</fullName>
    </submittedName>
</protein>
<evidence type="ECO:0000313" key="2">
    <source>
        <dbReference type="Proteomes" id="UP001303520"/>
    </source>
</evidence>
<proteinExistence type="predicted"/>
<dbReference type="GO" id="GO:0016301">
    <property type="term" value="F:kinase activity"/>
    <property type="evidence" value="ECO:0007669"/>
    <property type="project" value="UniProtKB-KW"/>
</dbReference>
<gene>
    <name evidence="1" type="primary">22</name>
    <name evidence="1" type="ORF">SEA_CALLINALLBARBZ_22</name>
</gene>
<dbReference type="EMBL" id="OR553891">
    <property type="protein sequence ID" value="WNN93672.1"/>
    <property type="molecule type" value="Genomic_DNA"/>
</dbReference>